<dbReference type="InterPro" id="IPR017894">
    <property type="entry name" value="HTH_IS21_transposase_type"/>
</dbReference>
<dbReference type="GO" id="GO:0003677">
    <property type="term" value="F:DNA binding"/>
    <property type="evidence" value="ECO:0007669"/>
    <property type="project" value="InterPro"/>
</dbReference>
<name>A0A7G1H1X1_9BACT</name>
<protein>
    <recommendedName>
        <fullName evidence="1">HTH IS21-type domain-containing protein</fullName>
    </recommendedName>
</protein>
<keyword evidence="4" id="KW-1185">Reference proteome</keyword>
<dbReference type="KEGG" id="dtp:JZK55_17170"/>
<dbReference type="GO" id="GO:0000150">
    <property type="term" value="F:DNA strand exchange activity"/>
    <property type="evidence" value="ECO:0007669"/>
    <property type="project" value="InterPro"/>
</dbReference>
<organism evidence="2 4">
    <name type="scientific">Dissulfurispira thermophila</name>
    <dbReference type="NCBI Taxonomy" id="2715679"/>
    <lineage>
        <taxon>Bacteria</taxon>
        <taxon>Pseudomonadati</taxon>
        <taxon>Nitrospirota</taxon>
        <taxon>Thermodesulfovibrionia</taxon>
        <taxon>Thermodesulfovibrionales</taxon>
        <taxon>Dissulfurispiraceae</taxon>
        <taxon>Dissulfurispira</taxon>
    </lineage>
</organism>
<evidence type="ECO:0000313" key="3">
    <source>
        <dbReference type="EMBL" id="BCB96804.1"/>
    </source>
</evidence>
<dbReference type="Proteomes" id="UP000516360">
    <property type="component" value="Chromosome"/>
</dbReference>
<dbReference type="InterPro" id="IPR009057">
    <property type="entry name" value="Homeodomain-like_sf"/>
</dbReference>
<dbReference type="AlphaFoldDB" id="A0A7G1H1X1"/>
<dbReference type="SUPFAM" id="SSF46689">
    <property type="entry name" value="Homeodomain-like"/>
    <property type="match status" value="1"/>
</dbReference>
<reference evidence="2 4" key="1">
    <citation type="submission" date="2020-03" db="EMBL/GenBank/DDBJ databases">
        <title>Complete genome sequences of two sulfur-disproportionating bacterial strains T55J and Mzg5.</title>
        <authorList>
            <person name="Umezawa K."/>
            <person name="Kojima H."/>
            <person name="Kato Y."/>
            <person name="Fukui M."/>
        </authorList>
    </citation>
    <scope>NUCLEOTIDE SEQUENCE [LARGE SCALE GENOMIC DNA]</scope>
    <source>
        <strain evidence="2 4">T55J</strain>
    </source>
</reference>
<dbReference type="KEGG" id="dtp:JZK55_17260"/>
<dbReference type="Gene3D" id="1.10.10.60">
    <property type="entry name" value="Homeodomain-like"/>
    <property type="match status" value="1"/>
</dbReference>
<sequence length="97" mass="11496">MISMYKWQQVRVLRQKGETIKGIARQLKLSRNTVRKYLRKDEPPQFKARQYERLLDPYEEVIKEMLKRASLARGYTMSSRNRATEALFALCIVICQG</sequence>
<dbReference type="InterPro" id="IPR006120">
    <property type="entry name" value="Resolvase_HTH_dom"/>
</dbReference>
<accession>A0A7G1H1X1</accession>
<dbReference type="EMBL" id="AP022873">
    <property type="protein sequence ID" value="BCB96795.1"/>
    <property type="molecule type" value="Genomic_DNA"/>
</dbReference>
<dbReference type="Pfam" id="PF02796">
    <property type="entry name" value="HTH_7"/>
    <property type="match status" value="1"/>
</dbReference>
<dbReference type="PROSITE" id="PS50531">
    <property type="entry name" value="HTH_IS21"/>
    <property type="match status" value="1"/>
</dbReference>
<gene>
    <name evidence="2" type="ORF">JZK55_17170</name>
    <name evidence="3" type="ORF">JZK55_17260</name>
</gene>
<proteinExistence type="predicted"/>
<feature type="domain" description="HTH IS21-type" evidence="1">
    <location>
        <begin position="5"/>
        <end position="66"/>
    </location>
</feature>
<evidence type="ECO:0000313" key="2">
    <source>
        <dbReference type="EMBL" id="BCB96795.1"/>
    </source>
</evidence>
<evidence type="ECO:0000259" key="1">
    <source>
        <dbReference type="PROSITE" id="PS50531"/>
    </source>
</evidence>
<evidence type="ECO:0000313" key="4">
    <source>
        <dbReference type="Proteomes" id="UP000516360"/>
    </source>
</evidence>
<dbReference type="EMBL" id="AP022873">
    <property type="protein sequence ID" value="BCB96804.1"/>
    <property type="molecule type" value="Genomic_DNA"/>
</dbReference>